<dbReference type="AlphaFoldDB" id="A0A4R5N7B4"/>
<evidence type="ECO:0000313" key="1">
    <source>
        <dbReference type="EMBL" id="TDG67593.1"/>
    </source>
</evidence>
<gene>
    <name evidence="1" type="ORF">C5L23_001392</name>
</gene>
<reference evidence="1 2" key="1">
    <citation type="journal article" date="2019" name="Appl. Microbiol. Biotechnol.">
        <title>Uncovering carbohydrate metabolism through a genotype-phenotype association study of 56 lactic acid bacteria genomes.</title>
        <authorList>
            <person name="Buron-Moles G."/>
            <person name="Chailyan A."/>
            <person name="Dolejs I."/>
            <person name="Forster J."/>
            <person name="Miks M.H."/>
        </authorList>
    </citation>
    <scope>NUCLEOTIDE SEQUENCE [LARGE SCALE GENOMIC DNA]</scope>
    <source>
        <strain evidence="1 2">ATCC 700006</strain>
    </source>
</reference>
<keyword evidence="2" id="KW-1185">Reference proteome</keyword>
<proteinExistence type="predicted"/>
<dbReference type="RefSeq" id="WP_050792582.1">
    <property type="nucleotide sequence ID" value="NZ_JAGYGP010000001.1"/>
</dbReference>
<organism evidence="1 2">
    <name type="scientific">Leuconostoc fallax</name>
    <dbReference type="NCBI Taxonomy" id="1251"/>
    <lineage>
        <taxon>Bacteria</taxon>
        <taxon>Bacillati</taxon>
        <taxon>Bacillota</taxon>
        <taxon>Bacilli</taxon>
        <taxon>Lactobacillales</taxon>
        <taxon>Lactobacillaceae</taxon>
        <taxon>Leuconostoc</taxon>
    </lineage>
</organism>
<sequence length="280" mass="33141">MIKDLTQCHLDSVQWQIQRIKDGKSDELWFLTPHEDATYLVEQMGLPPEKVYDVYAQQYLQTYQPYQGMWWSQLNVPNDAQLVIQSNLTKQIISQGHVVAQMRWFMASNRRIQSVTWLDQDEQIDYQDVYQRNGQLFARQYFSEGAVLSSDFYFGQSDVVLRQMYDQGQANLVIRDDNIFNQRQDYLRQMLTDRIASHQVNMTQIELAQYLPENADTQLTLINSILDHQGNVNRQLLYFLNDYAVNLQSIRLNPYDYEIIKSENILQSAMYDKIIIDEHN</sequence>
<dbReference type="Proteomes" id="UP000295681">
    <property type="component" value="Unassembled WGS sequence"/>
</dbReference>
<protein>
    <submittedName>
        <fullName evidence="1">Uncharacterized protein</fullName>
    </submittedName>
</protein>
<comment type="caution">
    <text evidence="1">The sequence shown here is derived from an EMBL/GenBank/DDBJ whole genome shotgun (WGS) entry which is preliminary data.</text>
</comment>
<accession>A0A4R5N7B4</accession>
<dbReference type="STRING" id="907931.GCA_000165675_00729"/>
<dbReference type="EMBL" id="PUFI01000015">
    <property type="protein sequence ID" value="TDG67593.1"/>
    <property type="molecule type" value="Genomic_DNA"/>
</dbReference>
<name>A0A4R5N7B4_9LACO</name>
<evidence type="ECO:0000313" key="2">
    <source>
        <dbReference type="Proteomes" id="UP000295681"/>
    </source>
</evidence>